<dbReference type="AlphaFoldDB" id="A0A7R7ZYR9"/>
<name>A0A7R7ZYR9_ASPKA</name>
<organism evidence="1 2">
    <name type="scientific">Aspergillus kawachii</name>
    <name type="common">White koji mold</name>
    <name type="synonym">Aspergillus awamori var. kawachi</name>
    <dbReference type="NCBI Taxonomy" id="1069201"/>
    <lineage>
        <taxon>Eukaryota</taxon>
        <taxon>Fungi</taxon>
        <taxon>Dikarya</taxon>
        <taxon>Ascomycota</taxon>
        <taxon>Pezizomycotina</taxon>
        <taxon>Eurotiomycetes</taxon>
        <taxon>Eurotiomycetidae</taxon>
        <taxon>Eurotiales</taxon>
        <taxon>Aspergillaceae</taxon>
        <taxon>Aspergillus</taxon>
        <taxon>Aspergillus subgen. Circumdati</taxon>
    </lineage>
</organism>
<dbReference type="Proteomes" id="UP000661280">
    <property type="component" value="Chromosome 5"/>
</dbReference>
<gene>
    <name evidence="1" type="ORF">AKAW2_50140S</name>
</gene>
<sequence length="340" mass="37922">MVQDQAKNLSCYFVSCFQDSLKESGRPLPPISGAVLEIFEVKYEMDFQASRITQTPKCELHRMEEHGEFQLINSRDVSNWAIRLCYDQLPPRRERQGVVNVLYVIGTLSRVKISTMRKDMDAKLSKAREQLLSFGCDLRFNLTIFPLDVPSGVKSQPTGDTDGVYGAAGERGRIGNCVKAALKSMHGSSTTPGLSEAALEADMHIFGGNEASPDTMSPVPYEPNYLAYYYATEDGMLANDHRYVIGKTTGLGIFLPAVAEALARGGDWTGGKVLQEWFPDVVKDHADWHAVVGPEATSRSTWMEKGYSEMPLPLIWFSRFLPWHELHDIQTNMCGASRLD</sequence>
<dbReference type="OrthoDB" id="4468957at2759"/>
<dbReference type="GeneID" id="64961120"/>
<reference evidence="1" key="2">
    <citation type="submission" date="2021-02" db="EMBL/GenBank/DDBJ databases">
        <title>Aspergillus luchuensis mut. kawachii IFO 4304 genome sequence.</title>
        <authorList>
            <person name="Mori K."/>
            <person name="Kadooka C."/>
            <person name="Goto M."/>
            <person name="Futagami T."/>
        </authorList>
    </citation>
    <scope>NUCLEOTIDE SEQUENCE</scope>
    <source>
        <strain evidence="1">IFO 4308</strain>
    </source>
</reference>
<evidence type="ECO:0000313" key="1">
    <source>
        <dbReference type="EMBL" id="BCR99798.1"/>
    </source>
</evidence>
<dbReference type="KEGG" id="aluc:AKAW2_50140S"/>
<dbReference type="EMBL" id="AP024429">
    <property type="protein sequence ID" value="BCR99798.1"/>
    <property type="molecule type" value="Genomic_DNA"/>
</dbReference>
<evidence type="ECO:0000313" key="2">
    <source>
        <dbReference type="Proteomes" id="UP000661280"/>
    </source>
</evidence>
<reference evidence="1" key="1">
    <citation type="submission" date="2021-01" db="EMBL/GenBank/DDBJ databases">
        <authorList>
            <consortium name="Aspergillus luchuensis mut. kawachii IFO 4304 genome sequencing consortium"/>
            <person name="Kazuki M."/>
            <person name="Futagami T."/>
        </authorList>
    </citation>
    <scope>NUCLEOTIDE SEQUENCE</scope>
    <source>
        <strain evidence="1">IFO 4308</strain>
    </source>
</reference>
<keyword evidence="2" id="KW-1185">Reference proteome</keyword>
<dbReference type="RefSeq" id="XP_041543561.1">
    <property type="nucleotide sequence ID" value="XM_041689925.1"/>
</dbReference>
<proteinExistence type="predicted"/>
<protein>
    <submittedName>
        <fullName evidence="1">Uncharacterized protein</fullName>
    </submittedName>
</protein>
<accession>A0A7R7ZYR9</accession>